<gene>
    <name evidence="1" type="ORF">SLEP1_g55122</name>
    <name evidence="2" type="ORF">SLEP1_g55132</name>
</gene>
<dbReference type="EMBL" id="BPVZ01000252">
    <property type="protein sequence ID" value="GKV48308.1"/>
    <property type="molecule type" value="Genomic_DNA"/>
</dbReference>
<sequence>MSLRNHIGGLKFESLGGWRGFEKGSTIPIVSPVMVIKSIFSSQGTIQQTLLENELFEELLKGLF</sequence>
<evidence type="ECO:0000313" key="1">
    <source>
        <dbReference type="EMBL" id="GKV48298.1"/>
    </source>
</evidence>
<dbReference type="AlphaFoldDB" id="A0AAV5MEH3"/>
<evidence type="ECO:0000313" key="3">
    <source>
        <dbReference type="Proteomes" id="UP001054252"/>
    </source>
</evidence>
<keyword evidence="3" id="KW-1185">Reference proteome</keyword>
<dbReference type="Proteomes" id="UP001054252">
    <property type="component" value="Unassembled WGS sequence"/>
</dbReference>
<protein>
    <submittedName>
        <fullName evidence="2">Uncharacterized protein</fullName>
    </submittedName>
</protein>
<dbReference type="EMBL" id="BPVZ01000252">
    <property type="protein sequence ID" value="GKV48298.1"/>
    <property type="molecule type" value="Genomic_DNA"/>
</dbReference>
<comment type="caution">
    <text evidence="2">The sequence shown here is derived from an EMBL/GenBank/DDBJ whole genome shotgun (WGS) entry which is preliminary data.</text>
</comment>
<evidence type="ECO:0000313" key="2">
    <source>
        <dbReference type="EMBL" id="GKV48308.1"/>
    </source>
</evidence>
<name>A0AAV5MEH3_9ROSI</name>
<organism evidence="2 3">
    <name type="scientific">Rubroshorea leprosula</name>
    <dbReference type="NCBI Taxonomy" id="152421"/>
    <lineage>
        <taxon>Eukaryota</taxon>
        <taxon>Viridiplantae</taxon>
        <taxon>Streptophyta</taxon>
        <taxon>Embryophyta</taxon>
        <taxon>Tracheophyta</taxon>
        <taxon>Spermatophyta</taxon>
        <taxon>Magnoliopsida</taxon>
        <taxon>eudicotyledons</taxon>
        <taxon>Gunneridae</taxon>
        <taxon>Pentapetalae</taxon>
        <taxon>rosids</taxon>
        <taxon>malvids</taxon>
        <taxon>Malvales</taxon>
        <taxon>Dipterocarpaceae</taxon>
        <taxon>Rubroshorea</taxon>
    </lineage>
</organism>
<proteinExistence type="predicted"/>
<reference evidence="2 3" key="1">
    <citation type="journal article" date="2021" name="Commun. Biol.">
        <title>The genome of Shorea leprosula (Dipterocarpaceae) highlights the ecological relevance of drought in aseasonal tropical rainforests.</title>
        <authorList>
            <person name="Ng K.K.S."/>
            <person name="Kobayashi M.J."/>
            <person name="Fawcett J.A."/>
            <person name="Hatakeyama M."/>
            <person name="Paape T."/>
            <person name="Ng C.H."/>
            <person name="Ang C.C."/>
            <person name="Tnah L.H."/>
            <person name="Lee C.T."/>
            <person name="Nishiyama T."/>
            <person name="Sese J."/>
            <person name="O'Brien M.J."/>
            <person name="Copetti D."/>
            <person name="Mohd Noor M.I."/>
            <person name="Ong R.C."/>
            <person name="Putra M."/>
            <person name="Sireger I.Z."/>
            <person name="Indrioko S."/>
            <person name="Kosugi Y."/>
            <person name="Izuno A."/>
            <person name="Isagi Y."/>
            <person name="Lee S.L."/>
            <person name="Shimizu K.K."/>
        </authorList>
    </citation>
    <scope>NUCLEOTIDE SEQUENCE [LARGE SCALE GENOMIC DNA]</scope>
    <source>
        <strain evidence="2">214</strain>
    </source>
</reference>
<accession>A0AAV5MEH3</accession>